<dbReference type="EC" id="2.7.1.2" evidence="2"/>
<keyword evidence="2" id="KW-0418">Kinase</keyword>
<dbReference type="InterPro" id="IPR000600">
    <property type="entry name" value="ROK"/>
</dbReference>
<accession>A0A6J4IMD8</accession>
<proteinExistence type="inferred from homology"/>
<dbReference type="GO" id="GO:0004340">
    <property type="term" value="F:glucokinase activity"/>
    <property type="evidence" value="ECO:0007669"/>
    <property type="project" value="UniProtKB-EC"/>
</dbReference>
<dbReference type="InterPro" id="IPR043129">
    <property type="entry name" value="ATPase_NBD"/>
</dbReference>
<evidence type="ECO:0000256" key="1">
    <source>
        <dbReference type="ARBA" id="ARBA00006479"/>
    </source>
</evidence>
<dbReference type="AlphaFoldDB" id="A0A6J4IMD8"/>
<dbReference type="PANTHER" id="PTHR18964">
    <property type="entry name" value="ROK (REPRESSOR, ORF, KINASE) FAMILY"/>
    <property type="match status" value="1"/>
</dbReference>
<dbReference type="PANTHER" id="PTHR18964:SF173">
    <property type="entry name" value="GLUCOKINASE"/>
    <property type="match status" value="1"/>
</dbReference>
<keyword evidence="2" id="KW-0808">Transferase</keyword>
<dbReference type="InterPro" id="IPR049874">
    <property type="entry name" value="ROK_cs"/>
</dbReference>
<sequence length="323" mass="32304">MITLVAGIDIGGTNQTVAIATPEGDVLTRSRAQRPPGGTAEDLVRSISALLEEALAEAAQATPGTQLTGIGIGFGGPVDHAQGTILTSHHVAGWSGFPLRQTLTERFGVPVVLDNDANAGALGEARFGVGHDFSDFLYVNIGAGIGGGIIVRNRLLRGAHGLAGEIGHMTVVPGGAPCDCGKRGCLEAYASGRSLGRRARAATSADPTAGAAILALAGGRSDAVDGHHLMQAATAGDRLALTLVRQTAGYLGLALGNAANLLGPAAIILGGGVAGAGDVLLTPLREHLAWHLMPGMPAPAILQAALGYDAGVMGAIALALELG</sequence>
<dbReference type="Pfam" id="PF00480">
    <property type="entry name" value="ROK"/>
    <property type="match status" value="1"/>
</dbReference>
<dbReference type="EMBL" id="CADCTC010000144">
    <property type="protein sequence ID" value="CAA9256976.1"/>
    <property type="molecule type" value="Genomic_DNA"/>
</dbReference>
<dbReference type="Gene3D" id="3.30.420.40">
    <property type="match status" value="2"/>
</dbReference>
<dbReference type="SUPFAM" id="SSF53067">
    <property type="entry name" value="Actin-like ATPase domain"/>
    <property type="match status" value="1"/>
</dbReference>
<name>A0A6J4IMD8_9CHLR</name>
<gene>
    <name evidence="2" type="ORF">AVDCRST_MAG77-2476</name>
</gene>
<protein>
    <submittedName>
        <fullName evidence="2">Glucokinase</fullName>
        <ecNumber evidence="2">2.7.1.2</ecNumber>
    </submittedName>
</protein>
<dbReference type="PROSITE" id="PS01125">
    <property type="entry name" value="ROK"/>
    <property type="match status" value="1"/>
</dbReference>
<organism evidence="2">
    <name type="scientific">uncultured Chloroflexota bacterium</name>
    <dbReference type="NCBI Taxonomy" id="166587"/>
    <lineage>
        <taxon>Bacteria</taxon>
        <taxon>Bacillati</taxon>
        <taxon>Chloroflexota</taxon>
        <taxon>environmental samples</taxon>
    </lineage>
</organism>
<reference evidence="2" key="1">
    <citation type="submission" date="2020-02" db="EMBL/GenBank/DDBJ databases">
        <authorList>
            <person name="Meier V. D."/>
        </authorList>
    </citation>
    <scope>NUCLEOTIDE SEQUENCE</scope>
    <source>
        <strain evidence="2">AVDCRST_MAG77</strain>
    </source>
</reference>
<comment type="similarity">
    <text evidence="1">Belongs to the ROK (NagC/XylR) family.</text>
</comment>
<evidence type="ECO:0000313" key="2">
    <source>
        <dbReference type="EMBL" id="CAA9256976.1"/>
    </source>
</evidence>